<dbReference type="Proteomes" id="UP001233999">
    <property type="component" value="Unassembled WGS sequence"/>
</dbReference>
<comment type="caution">
    <text evidence="1">The sequence shown here is derived from an EMBL/GenBank/DDBJ whole genome shotgun (WGS) entry which is preliminary data.</text>
</comment>
<organism evidence="1 2">
    <name type="scientific">Diploptera punctata</name>
    <name type="common">Pacific beetle cockroach</name>
    <dbReference type="NCBI Taxonomy" id="6984"/>
    <lineage>
        <taxon>Eukaryota</taxon>
        <taxon>Metazoa</taxon>
        <taxon>Ecdysozoa</taxon>
        <taxon>Arthropoda</taxon>
        <taxon>Hexapoda</taxon>
        <taxon>Insecta</taxon>
        <taxon>Pterygota</taxon>
        <taxon>Neoptera</taxon>
        <taxon>Polyneoptera</taxon>
        <taxon>Dictyoptera</taxon>
        <taxon>Blattodea</taxon>
        <taxon>Blaberoidea</taxon>
        <taxon>Blaberidae</taxon>
        <taxon>Diplopterinae</taxon>
        <taxon>Diploptera</taxon>
    </lineage>
</organism>
<sequence length="99" mass="11727">SGRLLHHSYSKMVSLIQWCCNKMEHHHTLLWLYVGISMTDFPKDLALLDFFAWGFIKQQVYRTKFPNLQVLKERIRQASEMITEDIKIVNNNSVLIIFS</sequence>
<dbReference type="EMBL" id="JASPKZ010007230">
    <property type="protein sequence ID" value="KAJ9585957.1"/>
    <property type="molecule type" value="Genomic_DNA"/>
</dbReference>
<gene>
    <name evidence="1" type="ORF">L9F63_020389</name>
</gene>
<evidence type="ECO:0000313" key="1">
    <source>
        <dbReference type="EMBL" id="KAJ9585957.1"/>
    </source>
</evidence>
<evidence type="ECO:0000313" key="2">
    <source>
        <dbReference type="Proteomes" id="UP001233999"/>
    </source>
</evidence>
<feature type="non-terminal residue" evidence="1">
    <location>
        <position position="99"/>
    </location>
</feature>
<reference evidence="1" key="1">
    <citation type="journal article" date="2023" name="IScience">
        <title>Live-bearing cockroach genome reveals convergent evolutionary mechanisms linked to viviparity in insects and beyond.</title>
        <authorList>
            <person name="Fouks B."/>
            <person name="Harrison M.C."/>
            <person name="Mikhailova A.A."/>
            <person name="Marchal E."/>
            <person name="English S."/>
            <person name="Carruthers M."/>
            <person name="Jennings E.C."/>
            <person name="Chiamaka E.L."/>
            <person name="Frigard R.A."/>
            <person name="Pippel M."/>
            <person name="Attardo G.M."/>
            <person name="Benoit J.B."/>
            <person name="Bornberg-Bauer E."/>
            <person name="Tobe S.S."/>
        </authorList>
    </citation>
    <scope>NUCLEOTIDE SEQUENCE</scope>
    <source>
        <strain evidence="1">Stay&amp;Tobe</strain>
    </source>
</reference>
<protein>
    <submittedName>
        <fullName evidence="1">Uncharacterized protein</fullName>
    </submittedName>
</protein>
<dbReference type="GO" id="GO:0003676">
    <property type="term" value="F:nucleic acid binding"/>
    <property type="evidence" value="ECO:0007669"/>
    <property type="project" value="InterPro"/>
</dbReference>
<feature type="non-terminal residue" evidence="1">
    <location>
        <position position="1"/>
    </location>
</feature>
<accession>A0AAD8EDN2</accession>
<name>A0AAD8EDN2_DIPPU</name>
<dbReference type="Gene3D" id="3.30.420.10">
    <property type="entry name" value="Ribonuclease H-like superfamily/Ribonuclease H"/>
    <property type="match status" value="1"/>
</dbReference>
<reference evidence="1" key="2">
    <citation type="submission" date="2023-05" db="EMBL/GenBank/DDBJ databases">
        <authorList>
            <person name="Fouks B."/>
        </authorList>
    </citation>
    <scope>NUCLEOTIDE SEQUENCE</scope>
    <source>
        <strain evidence="1">Stay&amp;Tobe</strain>
        <tissue evidence="1">Testes</tissue>
    </source>
</reference>
<keyword evidence="2" id="KW-1185">Reference proteome</keyword>
<dbReference type="InterPro" id="IPR036397">
    <property type="entry name" value="RNaseH_sf"/>
</dbReference>
<dbReference type="AlphaFoldDB" id="A0AAD8EDN2"/>
<proteinExistence type="predicted"/>